<protein>
    <submittedName>
        <fullName evidence="2">Uncharacterized protein</fullName>
    </submittedName>
</protein>
<evidence type="ECO:0000256" key="1">
    <source>
        <dbReference type="SAM" id="SignalP"/>
    </source>
</evidence>
<keyword evidence="3" id="KW-1185">Reference proteome</keyword>
<dbReference type="AlphaFoldDB" id="A0A8S1TDB6"/>
<organism evidence="2 3">
    <name type="scientific">Paramecium octaurelia</name>
    <dbReference type="NCBI Taxonomy" id="43137"/>
    <lineage>
        <taxon>Eukaryota</taxon>
        <taxon>Sar</taxon>
        <taxon>Alveolata</taxon>
        <taxon>Ciliophora</taxon>
        <taxon>Intramacronucleata</taxon>
        <taxon>Oligohymenophorea</taxon>
        <taxon>Peniculida</taxon>
        <taxon>Parameciidae</taxon>
        <taxon>Paramecium</taxon>
    </lineage>
</organism>
<evidence type="ECO:0000313" key="3">
    <source>
        <dbReference type="Proteomes" id="UP000683925"/>
    </source>
</evidence>
<evidence type="ECO:0000313" key="2">
    <source>
        <dbReference type="EMBL" id="CAD8149848.1"/>
    </source>
</evidence>
<dbReference type="EMBL" id="CAJJDP010000023">
    <property type="protein sequence ID" value="CAD8149848.1"/>
    <property type="molecule type" value="Genomic_DNA"/>
</dbReference>
<gene>
    <name evidence="2" type="ORF">POCTA_138.1.T0230023</name>
</gene>
<proteinExistence type="predicted"/>
<reference evidence="2" key="1">
    <citation type="submission" date="2021-01" db="EMBL/GenBank/DDBJ databases">
        <authorList>
            <consortium name="Genoscope - CEA"/>
            <person name="William W."/>
        </authorList>
    </citation>
    <scope>NUCLEOTIDE SEQUENCE</scope>
</reference>
<dbReference type="Proteomes" id="UP000683925">
    <property type="component" value="Unassembled WGS sequence"/>
</dbReference>
<feature type="chain" id="PRO_5035838529" evidence="1">
    <location>
        <begin position="18"/>
        <end position="52"/>
    </location>
</feature>
<name>A0A8S1TDB6_PAROT</name>
<comment type="caution">
    <text evidence="2">The sequence shown here is derived from an EMBL/GenBank/DDBJ whole genome shotgun (WGS) entry which is preliminary data.</text>
</comment>
<sequence>MSFILNFLSLIDSMACCLDWGQIDLKYHSSFIQKWTITVFANLLQTLKLNQA</sequence>
<keyword evidence="1" id="KW-0732">Signal</keyword>
<accession>A0A8S1TDB6</accession>
<feature type="signal peptide" evidence="1">
    <location>
        <begin position="1"/>
        <end position="17"/>
    </location>
</feature>